<feature type="signal peptide" evidence="1">
    <location>
        <begin position="1"/>
        <end position="18"/>
    </location>
</feature>
<protein>
    <recommendedName>
        <fullName evidence="4">Sulfotransferase domain-containing protein</fullName>
    </recommendedName>
</protein>
<dbReference type="RefSeq" id="XP_001750698.1">
    <property type="nucleotide sequence ID" value="XM_001750646.1"/>
</dbReference>
<organism evidence="2 3">
    <name type="scientific">Monosiga brevicollis</name>
    <name type="common">Choanoflagellate</name>
    <dbReference type="NCBI Taxonomy" id="81824"/>
    <lineage>
        <taxon>Eukaryota</taxon>
        <taxon>Choanoflagellata</taxon>
        <taxon>Craspedida</taxon>
        <taxon>Salpingoecidae</taxon>
        <taxon>Monosiga</taxon>
    </lineage>
</organism>
<dbReference type="Gene3D" id="3.40.50.300">
    <property type="entry name" value="P-loop containing nucleotide triphosphate hydrolases"/>
    <property type="match status" value="1"/>
</dbReference>
<keyword evidence="1" id="KW-0732">Signal</keyword>
<proteinExistence type="predicted"/>
<dbReference type="KEGG" id="mbr:MONBRDRAFT_30179"/>
<keyword evidence="3" id="KW-1185">Reference proteome</keyword>
<dbReference type="InterPro" id="IPR027417">
    <property type="entry name" value="P-loop_NTPase"/>
</dbReference>
<dbReference type="GeneID" id="5895963"/>
<sequence length="401" mass="45504">MIKAPILAMAFGLLGAVALPLDTSSDALKQDCTMRGGTWVPMADHSVCVCDVHHRCLMKHSDVISPPCAHGVVRIEDTLRDRLPAHCQNCVCIQGEPSIPRIVMASIPRSGNSWSRDMIELVTKRATETVFPETFRAFEDGPNSERETYSATWSEASDLYRHECGHVHDCSHIKPGSDFIVAKTHSPFILTHGGAAGTHGTNLSDAGVGVFNILPVRNPLDNWDAWHRWLVGKGRNEQLAEWPLDRFVEHWLGFHRLWQDTLPYSAQPRYIFRFEDLASDDKRVRLFHGLVNVLPYGNRKAGDEMAKSMAAVEAALSDPRVAPREKNNRAADDVLWTGHLRYSRENITYVIDSCREYLDRFGYLDLYQGWLNMLDMQAEQEKLYVDFQRFPDAHYSQKPTN</sequence>
<evidence type="ECO:0000313" key="3">
    <source>
        <dbReference type="Proteomes" id="UP000001357"/>
    </source>
</evidence>
<feature type="chain" id="PRO_5002744958" description="Sulfotransferase domain-containing protein" evidence="1">
    <location>
        <begin position="19"/>
        <end position="401"/>
    </location>
</feature>
<evidence type="ECO:0000313" key="2">
    <source>
        <dbReference type="EMBL" id="EDQ84511.1"/>
    </source>
</evidence>
<dbReference type="AlphaFoldDB" id="A9VD83"/>
<reference evidence="2 3" key="1">
    <citation type="journal article" date="2008" name="Nature">
        <title>The genome of the choanoflagellate Monosiga brevicollis and the origin of metazoans.</title>
        <authorList>
            <consortium name="JGI Sequencing"/>
            <person name="King N."/>
            <person name="Westbrook M.J."/>
            <person name="Young S.L."/>
            <person name="Kuo A."/>
            <person name="Abedin M."/>
            <person name="Chapman J."/>
            <person name="Fairclough S."/>
            <person name="Hellsten U."/>
            <person name="Isogai Y."/>
            <person name="Letunic I."/>
            <person name="Marr M."/>
            <person name="Pincus D."/>
            <person name="Putnam N."/>
            <person name="Rokas A."/>
            <person name="Wright K.J."/>
            <person name="Zuzow R."/>
            <person name="Dirks W."/>
            <person name="Good M."/>
            <person name="Goodstein D."/>
            <person name="Lemons D."/>
            <person name="Li W."/>
            <person name="Lyons J.B."/>
            <person name="Morris A."/>
            <person name="Nichols S."/>
            <person name="Richter D.J."/>
            <person name="Salamov A."/>
            <person name="Bork P."/>
            <person name="Lim W.A."/>
            <person name="Manning G."/>
            <person name="Miller W.T."/>
            <person name="McGinnis W."/>
            <person name="Shapiro H."/>
            <person name="Tjian R."/>
            <person name="Grigoriev I.V."/>
            <person name="Rokhsar D."/>
        </authorList>
    </citation>
    <scope>NUCLEOTIDE SEQUENCE [LARGE SCALE GENOMIC DNA]</scope>
    <source>
        <strain evidence="3">MX1 / ATCC 50154</strain>
    </source>
</reference>
<dbReference type="InParanoid" id="A9VD83"/>
<dbReference type="OMA" id="ECECEAV"/>
<dbReference type="EMBL" id="CH991586">
    <property type="protein sequence ID" value="EDQ84511.1"/>
    <property type="molecule type" value="Genomic_DNA"/>
</dbReference>
<dbReference type="Proteomes" id="UP000001357">
    <property type="component" value="Unassembled WGS sequence"/>
</dbReference>
<evidence type="ECO:0008006" key="4">
    <source>
        <dbReference type="Google" id="ProtNLM"/>
    </source>
</evidence>
<gene>
    <name evidence="2" type="ORF">MONBRDRAFT_30179</name>
</gene>
<accession>A9VD83</accession>
<name>A9VD83_MONBE</name>
<evidence type="ECO:0000256" key="1">
    <source>
        <dbReference type="SAM" id="SignalP"/>
    </source>
</evidence>
<dbReference type="SUPFAM" id="SSF52540">
    <property type="entry name" value="P-loop containing nucleoside triphosphate hydrolases"/>
    <property type="match status" value="1"/>
</dbReference>